<dbReference type="STRING" id="1231657.A0A1Y1Z3E5"/>
<organism evidence="1 2">
    <name type="scientific">Clohesyomyces aquaticus</name>
    <dbReference type="NCBI Taxonomy" id="1231657"/>
    <lineage>
        <taxon>Eukaryota</taxon>
        <taxon>Fungi</taxon>
        <taxon>Dikarya</taxon>
        <taxon>Ascomycota</taxon>
        <taxon>Pezizomycotina</taxon>
        <taxon>Dothideomycetes</taxon>
        <taxon>Pleosporomycetidae</taxon>
        <taxon>Pleosporales</taxon>
        <taxon>Lindgomycetaceae</taxon>
        <taxon>Clohesyomyces</taxon>
    </lineage>
</organism>
<evidence type="ECO:0000313" key="2">
    <source>
        <dbReference type="Proteomes" id="UP000193144"/>
    </source>
</evidence>
<evidence type="ECO:0008006" key="3">
    <source>
        <dbReference type="Google" id="ProtNLM"/>
    </source>
</evidence>
<dbReference type="AlphaFoldDB" id="A0A1Y1Z3E5"/>
<proteinExistence type="predicted"/>
<reference evidence="1 2" key="1">
    <citation type="submission" date="2016-07" db="EMBL/GenBank/DDBJ databases">
        <title>Pervasive Adenine N6-methylation of Active Genes in Fungi.</title>
        <authorList>
            <consortium name="DOE Joint Genome Institute"/>
            <person name="Mondo S.J."/>
            <person name="Dannebaum R.O."/>
            <person name="Kuo R.C."/>
            <person name="Labutti K."/>
            <person name="Haridas S."/>
            <person name="Kuo A."/>
            <person name="Salamov A."/>
            <person name="Ahrendt S.R."/>
            <person name="Lipzen A."/>
            <person name="Sullivan W."/>
            <person name="Andreopoulos W.B."/>
            <person name="Clum A."/>
            <person name="Lindquist E."/>
            <person name="Daum C."/>
            <person name="Ramamoorthy G.K."/>
            <person name="Gryganskyi A."/>
            <person name="Culley D."/>
            <person name="Magnuson J.K."/>
            <person name="James T.Y."/>
            <person name="O'Malley M.A."/>
            <person name="Stajich J.E."/>
            <person name="Spatafora J.W."/>
            <person name="Visel A."/>
            <person name="Grigoriev I.V."/>
        </authorList>
    </citation>
    <scope>NUCLEOTIDE SEQUENCE [LARGE SCALE GENOMIC DNA]</scope>
    <source>
        <strain evidence="1 2">CBS 115471</strain>
    </source>
</reference>
<dbReference type="EMBL" id="MCFA01000135">
    <property type="protein sequence ID" value="ORY04467.1"/>
    <property type="molecule type" value="Genomic_DNA"/>
</dbReference>
<gene>
    <name evidence="1" type="ORF">BCR34DRAFT_675805</name>
</gene>
<accession>A0A1Y1Z3E5</accession>
<sequence length="218" mass="24365">MTDAAPLDGKFVKYLTIQAGVYDVEDMCFEPALIAILLPLPPGDWNEGGIGKEITTGLPDFTKKVKSQLPDMMNLWHALQINHIELNMGAKLRSNVYEAMSVHFDETAVAKLLGHISEESRVIGFFIERVPNGRNAEPKDHALCHETQSPLHALGFKHEDINKHNFLIHHGKAILIDMESVTRCSDTEVLDQEFERLKEGPRDISGRSGRGVVTMVIK</sequence>
<comment type="caution">
    <text evidence="1">The sequence shown here is derived from an EMBL/GenBank/DDBJ whole genome shotgun (WGS) entry which is preliminary data.</text>
</comment>
<protein>
    <recommendedName>
        <fullName evidence="3">Protein kinase domain-containing protein</fullName>
    </recommendedName>
</protein>
<dbReference type="OrthoDB" id="2687876at2759"/>
<name>A0A1Y1Z3E5_9PLEO</name>
<dbReference type="Proteomes" id="UP000193144">
    <property type="component" value="Unassembled WGS sequence"/>
</dbReference>
<evidence type="ECO:0000313" key="1">
    <source>
        <dbReference type="EMBL" id="ORY04467.1"/>
    </source>
</evidence>
<keyword evidence="2" id="KW-1185">Reference proteome</keyword>